<dbReference type="PROSITE" id="PS00383">
    <property type="entry name" value="TYR_PHOSPHATASE_1"/>
    <property type="match status" value="1"/>
</dbReference>
<sequence length="251" mass="28658">MINSVVNFRDVSGYINTEGKEIIPGRIFRGGSLDDITSPEISSFYKDLNIKNIIDFRGENEVLDKPDPEIPGTEHYHLNALKNIKGFDGFDFGHILGTNPSDELINKAYDYLLAGYESMPIDNLAFKKAFDILLENNGSTYIHCSAGKDRTGLLVYLLMRALGFSHEDGLSEYLKSNEYINLGFDAYIEKLGIASEKLELYKPLLFVNETFLNKAMDRIKAKYSNLEDYFLNELNLDEQKLLRLKSYYLND</sequence>
<dbReference type="Proteomes" id="UP000237947">
    <property type="component" value="Chromosome"/>
</dbReference>
<evidence type="ECO:0000313" key="2">
    <source>
        <dbReference type="EMBL" id="AVM41792.1"/>
    </source>
</evidence>
<dbReference type="PANTHER" id="PTHR31126">
    <property type="entry name" value="TYROSINE-PROTEIN PHOSPHATASE"/>
    <property type="match status" value="1"/>
</dbReference>
<dbReference type="KEGG" id="fsa:C5Q98_00460"/>
<dbReference type="OrthoDB" id="9815473at2"/>
<dbReference type="RefSeq" id="WP_106011780.1">
    <property type="nucleotide sequence ID" value="NZ_CP027226.1"/>
</dbReference>
<reference evidence="3" key="1">
    <citation type="submission" date="2018-02" db="EMBL/GenBank/DDBJ databases">
        <authorList>
            <person name="Holder M.E."/>
            <person name="Ajami N.J."/>
            <person name="Petrosino J.F."/>
        </authorList>
    </citation>
    <scope>NUCLEOTIDE SEQUENCE [LARGE SCALE GENOMIC DNA]</scope>
    <source>
        <strain evidence="3">CCUG 47711</strain>
    </source>
</reference>
<dbReference type="Pfam" id="PF13350">
    <property type="entry name" value="Y_phosphatase3"/>
    <property type="match status" value="1"/>
</dbReference>
<dbReference type="GO" id="GO:0004721">
    <property type="term" value="F:phosphoprotein phosphatase activity"/>
    <property type="evidence" value="ECO:0007669"/>
    <property type="project" value="InterPro"/>
</dbReference>
<comment type="similarity">
    <text evidence="1">Belongs to the protein-tyrosine phosphatase family.</text>
</comment>
<dbReference type="SUPFAM" id="SSF52799">
    <property type="entry name" value="(Phosphotyrosine protein) phosphatases II"/>
    <property type="match status" value="1"/>
</dbReference>
<dbReference type="AlphaFoldDB" id="A0A2S0KL78"/>
<name>A0A2S0KL78_9FIRM</name>
<dbReference type="InterPro" id="IPR026893">
    <property type="entry name" value="Tyr/Ser_Pase_IphP-type"/>
</dbReference>
<evidence type="ECO:0000313" key="3">
    <source>
        <dbReference type="Proteomes" id="UP000237947"/>
    </source>
</evidence>
<gene>
    <name evidence="2" type="ORF">C5Q98_00460</name>
</gene>
<dbReference type="EMBL" id="CP027226">
    <property type="protein sequence ID" value="AVM41792.1"/>
    <property type="molecule type" value="Genomic_DNA"/>
</dbReference>
<dbReference type="PANTHER" id="PTHR31126:SF1">
    <property type="entry name" value="TYROSINE SPECIFIC PROTEIN PHOSPHATASES DOMAIN-CONTAINING PROTEIN"/>
    <property type="match status" value="1"/>
</dbReference>
<accession>A0A2S0KL78</accession>
<protein>
    <recommendedName>
        <fullName evidence="4">Protein-tyrosine-phosphatase</fullName>
    </recommendedName>
</protein>
<evidence type="ECO:0000256" key="1">
    <source>
        <dbReference type="ARBA" id="ARBA00009580"/>
    </source>
</evidence>
<evidence type="ECO:0008006" key="4">
    <source>
        <dbReference type="Google" id="ProtNLM"/>
    </source>
</evidence>
<dbReference type="Gene3D" id="3.90.190.10">
    <property type="entry name" value="Protein tyrosine phosphatase superfamily"/>
    <property type="match status" value="1"/>
</dbReference>
<dbReference type="InterPro" id="IPR016130">
    <property type="entry name" value="Tyr_Pase_AS"/>
</dbReference>
<keyword evidence="3" id="KW-1185">Reference proteome</keyword>
<proteinExistence type="inferred from homology"/>
<dbReference type="InterPro" id="IPR029021">
    <property type="entry name" value="Prot-tyrosine_phosphatase-like"/>
</dbReference>
<organism evidence="2 3">
    <name type="scientific">Fastidiosipila sanguinis</name>
    <dbReference type="NCBI Taxonomy" id="236753"/>
    <lineage>
        <taxon>Bacteria</taxon>
        <taxon>Bacillati</taxon>
        <taxon>Bacillota</taxon>
        <taxon>Clostridia</taxon>
        <taxon>Eubacteriales</taxon>
        <taxon>Oscillospiraceae</taxon>
        <taxon>Fastidiosipila</taxon>
    </lineage>
</organism>